<dbReference type="Gene3D" id="1.25.40.10">
    <property type="entry name" value="Tetratricopeptide repeat domain"/>
    <property type="match status" value="1"/>
</dbReference>
<comment type="caution">
    <text evidence="1">The sequence shown here is derived from an EMBL/GenBank/DDBJ whole genome shotgun (WGS) entry which is preliminary data.</text>
</comment>
<keyword evidence="2" id="KW-1185">Reference proteome</keyword>
<protein>
    <recommendedName>
        <fullName evidence="3">TPR repeat</fullName>
    </recommendedName>
</protein>
<dbReference type="InterPro" id="IPR011990">
    <property type="entry name" value="TPR-like_helical_dom_sf"/>
</dbReference>
<dbReference type="EMBL" id="JAPDOG010000014">
    <property type="protein sequence ID" value="MCW3782987.1"/>
    <property type="molecule type" value="Genomic_DNA"/>
</dbReference>
<evidence type="ECO:0000313" key="2">
    <source>
        <dbReference type="Proteomes" id="UP001207582"/>
    </source>
</evidence>
<gene>
    <name evidence="1" type="ORF">OM960_15670</name>
</gene>
<proteinExistence type="predicted"/>
<evidence type="ECO:0000313" key="1">
    <source>
        <dbReference type="EMBL" id="MCW3782987.1"/>
    </source>
</evidence>
<name>A0ABT3J5M1_9RHOB</name>
<reference evidence="1 2" key="1">
    <citation type="submission" date="2022-10" db="EMBL/GenBank/DDBJ databases">
        <title>Defluviimonas sp. CAU 1641 isolated from mud.</title>
        <authorList>
            <person name="Kim W."/>
        </authorList>
    </citation>
    <scope>NUCLEOTIDE SEQUENCE [LARGE SCALE GENOMIC DNA]</scope>
    <source>
        <strain evidence="1 2">CAU 1641</strain>
    </source>
</reference>
<accession>A0ABT3J5M1</accession>
<dbReference type="Proteomes" id="UP001207582">
    <property type="component" value="Unassembled WGS sequence"/>
</dbReference>
<evidence type="ECO:0008006" key="3">
    <source>
        <dbReference type="Google" id="ProtNLM"/>
    </source>
</evidence>
<dbReference type="SUPFAM" id="SSF81901">
    <property type="entry name" value="HCP-like"/>
    <property type="match status" value="1"/>
</dbReference>
<dbReference type="RefSeq" id="WP_264772620.1">
    <property type="nucleotide sequence ID" value="NZ_JAPDOG010000014.1"/>
</dbReference>
<sequence length="400" mass="41081">MASADIATANYGKLRGAVMSAGGDARDAAEAELIAIANAGDVKAAVILGNAYIERDDLAAAIGILQPAADAGHLPAIQALSRIRRAEDGPFRDEAVALALDEAAYAAGDVFAGSRIAQSLLREEVANHDPVRARTILEDASVAENFPGWMALGDLRAAGIGGAVDGDGAVEAYRMAIASGKPWANIRLARLLRDGAIVEADAAAALSHFEAALSGREDEAEAAAADLVRGHLTGAFGELSSPAEGVALARAGIEAGSGGAALAVLGLPARLDEANPDLASLRPGAVDLVEKAAAVGDTIAARRLFGYWHELSGRSDGAQEEAASVVSRHGDMLDPAQIARHGILGQAASARSRADLDAIAADVADLQGRDFADALMDLRRVNPNAYVRVLQGEMARLGHY</sequence>
<organism evidence="1 2">
    <name type="scientific">Defluviimonas salinarum</name>
    <dbReference type="NCBI Taxonomy" id="2992147"/>
    <lineage>
        <taxon>Bacteria</taxon>
        <taxon>Pseudomonadati</taxon>
        <taxon>Pseudomonadota</taxon>
        <taxon>Alphaproteobacteria</taxon>
        <taxon>Rhodobacterales</taxon>
        <taxon>Paracoccaceae</taxon>
        <taxon>Albidovulum</taxon>
    </lineage>
</organism>